<reference evidence="12 13" key="1">
    <citation type="submission" date="2016-10" db="EMBL/GenBank/DDBJ databases">
        <authorList>
            <person name="de Groot N.N."/>
        </authorList>
    </citation>
    <scope>NUCLEOTIDE SEQUENCE [LARGE SCALE GENOMIC DNA]</scope>
    <source>
        <strain evidence="12 13">Nl18</strain>
    </source>
</reference>
<dbReference type="EMBL" id="FOCT01000003">
    <property type="protein sequence ID" value="SEN21243.1"/>
    <property type="molecule type" value="Genomic_DNA"/>
</dbReference>
<evidence type="ECO:0000259" key="11">
    <source>
        <dbReference type="PROSITE" id="PS50113"/>
    </source>
</evidence>
<dbReference type="Pfam" id="PF00512">
    <property type="entry name" value="HisKA"/>
    <property type="match status" value="1"/>
</dbReference>
<dbReference type="PROSITE" id="PS50112">
    <property type="entry name" value="PAS"/>
    <property type="match status" value="2"/>
</dbReference>
<dbReference type="PROSITE" id="PS50109">
    <property type="entry name" value="HIS_KIN"/>
    <property type="match status" value="1"/>
</dbReference>
<evidence type="ECO:0000256" key="1">
    <source>
        <dbReference type="ARBA" id="ARBA00000085"/>
    </source>
</evidence>
<dbReference type="Gene3D" id="3.30.565.10">
    <property type="entry name" value="Histidine kinase-like ATPase, C-terminal domain"/>
    <property type="match status" value="1"/>
</dbReference>
<dbReference type="InterPro" id="IPR013655">
    <property type="entry name" value="PAS_fold_3"/>
</dbReference>
<dbReference type="Pfam" id="PF13185">
    <property type="entry name" value="GAF_2"/>
    <property type="match status" value="1"/>
</dbReference>
<dbReference type="SUPFAM" id="SSF47384">
    <property type="entry name" value="Homodimeric domain of signal transducing histidine kinase"/>
    <property type="match status" value="1"/>
</dbReference>
<feature type="modified residue" description="4-aspartylphosphate" evidence="7">
    <location>
        <position position="908"/>
    </location>
</feature>
<dbReference type="SMART" id="SM00086">
    <property type="entry name" value="PAC"/>
    <property type="match status" value="2"/>
</dbReference>
<dbReference type="Gene3D" id="3.40.50.2300">
    <property type="match status" value="1"/>
</dbReference>
<feature type="domain" description="PAC" evidence="11">
    <location>
        <begin position="376"/>
        <end position="427"/>
    </location>
</feature>
<dbReference type="SMART" id="SM00091">
    <property type="entry name" value="PAS"/>
    <property type="match status" value="2"/>
</dbReference>
<dbReference type="SUPFAM" id="SSF52172">
    <property type="entry name" value="CheY-like"/>
    <property type="match status" value="1"/>
</dbReference>
<dbReference type="GO" id="GO:0005886">
    <property type="term" value="C:plasma membrane"/>
    <property type="evidence" value="ECO:0007669"/>
    <property type="project" value="UniProtKB-SubCell"/>
</dbReference>
<dbReference type="PROSITE" id="PS50110">
    <property type="entry name" value="RESPONSE_REGULATORY"/>
    <property type="match status" value="1"/>
</dbReference>
<dbReference type="InterPro" id="IPR011006">
    <property type="entry name" value="CheY-like_superfamily"/>
</dbReference>
<dbReference type="InterPro" id="IPR029016">
    <property type="entry name" value="GAF-like_dom_sf"/>
</dbReference>
<organism evidence="12 13">
    <name type="scientific">Nitrosospira multiformis</name>
    <dbReference type="NCBI Taxonomy" id="1231"/>
    <lineage>
        <taxon>Bacteria</taxon>
        <taxon>Pseudomonadati</taxon>
        <taxon>Pseudomonadota</taxon>
        <taxon>Betaproteobacteria</taxon>
        <taxon>Nitrosomonadales</taxon>
        <taxon>Nitrosomonadaceae</taxon>
        <taxon>Nitrosospira</taxon>
    </lineage>
</organism>
<dbReference type="InterPro" id="IPR005467">
    <property type="entry name" value="His_kinase_dom"/>
</dbReference>
<dbReference type="InterPro" id="IPR035965">
    <property type="entry name" value="PAS-like_dom_sf"/>
</dbReference>
<dbReference type="SMART" id="SM00065">
    <property type="entry name" value="GAF"/>
    <property type="match status" value="1"/>
</dbReference>
<dbReference type="CDD" id="cd17580">
    <property type="entry name" value="REC_2_DhkD-like"/>
    <property type="match status" value="1"/>
</dbReference>
<dbReference type="InterPro" id="IPR003661">
    <property type="entry name" value="HisK_dim/P_dom"/>
</dbReference>
<dbReference type="SMART" id="SM00388">
    <property type="entry name" value="HisKA"/>
    <property type="match status" value="1"/>
</dbReference>
<dbReference type="SUPFAM" id="SSF55785">
    <property type="entry name" value="PYP-like sensor domain (PAS domain)"/>
    <property type="match status" value="2"/>
</dbReference>
<dbReference type="InterPro" id="IPR003018">
    <property type="entry name" value="GAF"/>
</dbReference>
<dbReference type="InterPro" id="IPR003594">
    <property type="entry name" value="HATPase_dom"/>
</dbReference>
<dbReference type="Gene3D" id="3.30.450.20">
    <property type="entry name" value="PAS domain"/>
    <property type="match status" value="2"/>
</dbReference>
<dbReference type="AlphaFoldDB" id="A0A1H8EP37"/>
<evidence type="ECO:0000256" key="6">
    <source>
        <dbReference type="ARBA" id="ARBA00022777"/>
    </source>
</evidence>
<dbReference type="InterPro" id="IPR000014">
    <property type="entry name" value="PAS"/>
</dbReference>
<dbReference type="SMART" id="SM00448">
    <property type="entry name" value="REC"/>
    <property type="match status" value="1"/>
</dbReference>
<dbReference type="InterPro" id="IPR004358">
    <property type="entry name" value="Sig_transdc_His_kin-like_C"/>
</dbReference>
<dbReference type="InterPro" id="IPR001610">
    <property type="entry name" value="PAC"/>
</dbReference>
<feature type="domain" description="PAS" evidence="10">
    <location>
        <begin position="171"/>
        <end position="241"/>
    </location>
</feature>
<evidence type="ECO:0000259" key="10">
    <source>
        <dbReference type="PROSITE" id="PS50112"/>
    </source>
</evidence>
<dbReference type="GO" id="GO:0000155">
    <property type="term" value="F:phosphorelay sensor kinase activity"/>
    <property type="evidence" value="ECO:0007669"/>
    <property type="project" value="InterPro"/>
</dbReference>
<dbReference type="CDD" id="cd00075">
    <property type="entry name" value="HATPase"/>
    <property type="match status" value="1"/>
</dbReference>
<dbReference type="RefSeq" id="WP_074744762.1">
    <property type="nucleotide sequence ID" value="NZ_FOCT01000003.1"/>
</dbReference>
<feature type="domain" description="Response regulatory" evidence="9">
    <location>
        <begin position="859"/>
        <end position="975"/>
    </location>
</feature>
<dbReference type="InterPro" id="IPR013656">
    <property type="entry name" value="PAS_4"/>
</dbReference>
<dbReference type="NCBIfam" id="TIGR00229">
    <property type="entry name" value="sensory_box"/>
    <property type="match status" value="2"/>
</dbReference>
<dbReference type="InterPro" id="IPR001789">
    <property type="entry name" value="Sig_transdc_resp-reg_receiver"/>
</dbReference>
<gene>
    <name evidence="12" type="ORF">SAMN05216404_103108</name>
</gene>
<dbReference type="PROSITE" id="PS50113">
    <property type="entry name" value="PAC"/>
    <property type="match status" value="2"/>
</dbReference>
<name>A0A1H8EP37_9PROT</name>
<accession>A0A1H8EP37</accession>
<dbReference type="Pfam" id="PF08447">
    <property type="entry name" value="PAS_3"/>
    <property type="match status" value="1"/>
</dbReference>
<dbReference type="FunFam" id="3.30.565.10:FF:000006">
    <property type="entry name" value="Sensor histidine kinase WalK"/>
    <property type="match status" value="1"/>
</dbReference>
<feature type="domain" description="PAS" evidence="10">
    <location>
        <begin position="297"/>
        <end position="353"/>
    </location>
</feature>
<protein>
    <recommendedName>
        <fullName evidence="3">histidine kinase</fullName>
        <ecNumber evidence="3">2.7.13.3</ecNumber>
    </recommendedName>
</protein>
<dbReference type="InterPro" id="IPR036890">
    <property type="entry name" value="HATPase_C_sf"/>
</dbReference>
<dbReference type="PRINTS" id="PR00344">
    <property type="entry name" value="BCTRLSENSOR"/>
</dbReference>
<comment type="subcellular location">
    <subcellularLocation>
        <location evidence="2">Cell inner membrane</location>
        <topology evidence="2">Multi-pass membrane protein</topology>
    </subcellularLocation>
</comment>
<dbReference type="InterPro" id="IPR000700">
    <property type="entry name" value="PAS-assoc_C"/>
</dbReference>
<dbReference type="EC" id="2.7.13.3" evidence="3"/>
<feature type="domain" description="PAC" evidence="11">
    <location>
        <begin position="244"/>
        <end position="296"/>
    </location>
</feature>
<keyword evidence="6 12" id="KW-0418">Kinase</keyword>
<dbReference type="CDD" id="cd00130">
    <property type="entry name" value="PAS"/>
    <property type="match status" value="2"/>
</dbReference>
<evidence type="ECO:0000259" key="9">
    <source>
        <dbReference type="PROSITE" id="PS50110"/>
    </source>
</evidence>
<evidence type="ECO:0000259" key="8">
    <source>
        <dbReference type="PROSITE" id="PS50109"/>
    </source>
</evidence>
<dbReference type="Proteomes" id="UP000183898">
    <property type="component" value="Unassembled WGS sequence"/>
</dbReference>
<proteinExistence type="predicted"/>
<evidence type="ECO:0000313" key="12">
    <source>
        <dbReference type="EMBL" id="SEN21243.1"/>
    </source>
</evidence>
<evidence type="ECO:0000256" key="2">
    <source>
        <dbReference type="ARBA" id="ARBA00004429"/>
    </source>
</evidence>
<evidence type="ECO:0000256" key="7">
    <source>
        <dbReference type="PROSITE-ProRule" id="PRU00169"/>
    </source>
</evidence>
<sequence>MDVAENDNDALRRLRRTMRDLVALSTLSEAWAGLEPEDIAKRLAKVLSSTLDLDLVYIRLAQPNSSGFTEAICSKHRPDADRCIYEVRDWLTSLLTDAASIPVAIVPDPFGTDTLRMALTRFGLEERDVLVTGSQRAGFPTEDDRLLLELASNQVTVVAQQQRAEQALQESEERFRGFANAAPAMLWVTEPDGFCSFLSQGWYEFTGQDEDEGLGFGWLNAVHPEDREEASKNFLFANERREEFFLEYRLRRAEGVYRWIIDAGRPRFSPEGQFLGYVGNLLDITDRKQVEKDLQESREYLRAIFESVGDGLYVMGPDFRCTYLNPAGAAMLGYQARELVGRHLHDIIHHTHPGGGHRAVSESPVALAVREGVPARVDDDVFWRKDGSRLPVTYSVSPIMVDGRPAGAVVAYRDVTERKQSEEEMAVLLGTEKCRAALLARVANASKSMNLEWSVDSIARILTEEARSMLGAHQAVTSVTISENWAQAIRAVSLSDKYAHYHAYSEKPDGSGIYMEVCRTNRPMRMTQQELEAHPAWKGFGKHAKDHPPMRGWLAVPLIGHGGKNLGLVQLTDKAQGEFTEEDEAILVQLAAIASTGIENAYLYEQVRKQDRRKDEFLATLAHELRNPLAPVRNGLAVLKLAPSMEATVRTREIMERQVEHMVHLIDDLLDVSRITSGKIQLKKEWVDIRTVLDAALELSRPLIKENQHRLFISNPKELLLLDADPTRMTQVVSNLLNNAAKYTSKGGQIELSAERDGSEVIIRVRDNGVGLTSEALPEVFELFSQVGKTLDRSQGGLGIGLALVKRLVEMHNGSITAESQGLGQGSTFVVRLPLPPTQIIKRQVAGAGDFCTLSVPRRILVVDDNVDGAETLTMLLMMSGHTVETVHTGPDALKAAQTFQPDVIFLDIGLPVLSGYEVAQQLRSDSNINGLILVALTGWGSEEDRRRARTAGFDYHLTKPVEIEKLQRLLSEIDQELTTKS</sequence>
<keyword evidence="5" id="KW-0808">Transferase</keyword>
<dbReference type="FunFam" id="3.30.450.20:FF:000099">
    <property type="entry name" value="Sensory box sensor histidine kinase"/>
    <property type="match status" value="1"/>
</dbReference>
<dbReference type="PANTHER" id="PTHR43047">
    <property type="entry name" value="TWO-COMPONENT HISTIDINE PROTEIN KINASE"/>
    <property type="match status" value="1"/>
</dbReference>
<evidence type="ECO:0000256" key="4">
    <source>
        <dbReference type="ARBA" id="ARBA00022553"/>
    </source>
</evidence>
<dbReference type="PANTHER" id="PTHR43047:SF72">
    <property type="entry name" value="OSMOSENSING HISTIDINE PROTEIN KINASE SLN1"/>
    <property type="match status" value="1"/>
</dbReference>
<dbReference type="Gene3D" id="1.10.287.130">
    <property type="match status" value="1"/>
</dbReference>
<dbReference type="Pfam" id="PF00072">
    <property type="entry name" value="Response_reg"/>
    <property type="match status" value="1"/>
</dbReference>
<keyword evidence="4 7" id="KW-0597">Phosphoprotein</keyword>
<evidence type="ECO:0000313" key="13">
    <source>
        <dbReference type="Proteomes" id="UP000183898"/>
    </source>
</evidence>
<evidence type="ECO:0000256" key="5">
    <source>
        <dbReference type="ARBA" id="ARBA00022679"/>
    </source>
</evidence>
<dbReference type="InterPro" id="IPR036097">
    <property type="entry name" value="HisK_dim/P_sf"/>
</dbReference>
<dbReference type="Pfam" id="PF02518">
    <property type="entry name" value="HATPase_c"/>
    <property type="match status" value="1"/>
</dbReference>
<dbReference type="Gene3D" id="3.30.450.40">
    <property type="match status" value="1"/>
</dbReference>
<dbReference type="SUPFAM" id="SSF55874">
    <property type="entry name" value="ATPase domain of HSP90 chaperone/DNA topoisomerase II/histidine kinase"/>
    <property type="match status" value="1"/>
</dbReference>
<comment type="catalytic activity">
    <reaction evidence="1">
        <text>ATP + protein L-histidine = ADP + protein N-phospho-L-histidine.</text>
        <dbReference type="EC" id="2.7.13.3"/>
    </reaction>
</comment>
<evidence type="ECO:0000256" key="3">
    <source>
        <dbReference type="ARBA" id="ARBA00012438"/>
    </source>
</evidence>
<dbReference type="CDD" id="cd00082">
    <property type="entry name" value="HisKA"/>
    <property type="match status" value="1"/>
</dbReference>
<dbReference type="SMART" id="SM00387">
    <property type="entry name" value="HATPase_c"/>
    <property type="match status" value="1"/>
</dbReference>
<dbReference type="Pfam" id="PF08448">
    <property type="entry name" value="PAS_4"/>
    <property type="match status" value="1"/>
</dbReference>
<feature type="domain" description="Histidine kinase" evidence="8">
    <location>
        <begin position="620"/>
        <end position="837"/>
    </location>
</feature>
<dbReference type="SUPFAM" id="SSF55781">
    <property type="entry name" value="GAF domain-like"/>
    <property type="match status" value="1"/>
</dbReference>
<dbReference type="GO" id="GO:0009927">
    <property type="term" value="F:histidine phosphotransfer kinase activity"/>
    <property type="evidence" value="ECO:0007669"/>
    <property type="project" value="TreeGrafter"/>
</dbReference>